<dbReference type="AlphaFoldDB" id="A0AAV4PGV0"/>
<keyword evidence="2" id="KW-1185">Reference proteome</keyword>
<dbReference type="EMBL" id="BPLQ01002733">
    <property type="protein sequence ID" value="GIX95391.1"/>
    <property type="molecule type" value="Genomic_DNA"/>
</dbReference>
<protein>
    <submittedName>
        <fullName evidence="1">Uncharacterized protein</fullName>
    </submittedName>
</protein>
<sequence>MLHREKKVFKTLLTLSSRISRVRVLSRESSVTRISYHHEAEEQCEGDLHPDTLLDPLGASHFARKPNSCNLHLASTQINKRNLRMIKTADCYHYRN</sequence>
<comment type="caution">
    <text evidence="1">The sequence shown here is derived from an EMBL/GenBank/DDBJ whole genome shotgun (WGS) entry which is preliminary data.</text>
</comment>
<accession>A0AAV4PGV0</accession>
<evidence type="ECO:0000313" key="2">
    <source>
        <dbReference type="Proteomes" id="UP001054837"/>
    </source>
</evidence>
<proteinExistence type="predicted"/>
<name>A0AAV4PGV0_9ARAC</name>
<gene>
    <name evidence="1" type="ORF">CDAR_265411</name>
</gene>
<reference evidence="1 2" key="1">
    <citation type="submission" date="2021-06" db="EMBL/GenBank/DDBJ databases">
        <title>Caerostris darwini draft genome.</title>
        <authorList>
            <person name="Kono N."/>
            <person name="Arakawa K."/>
        </authorList>
    </citation>
    <scope>NUCLEOTIDE SEQUENCE [LARGE SCALE GENOMIC DNA]</scope>
</reference>
<evidence type="ECO:0000313" key="1">
    <source>
        <dbReference type="EMBL" id="GIX95391.1"/>
    </source>
</evidence>
<dbReference type="Proteomes" id="UP001054837">
    <property type="component" value="Unassembled WGS sequence"/>
</dbReference>
<organism evidence="1 2">
    <name type="scientific">Caerostris darwini</name>
    <dbReference type="NCBI Taxonomy" id="1538125"/>
    <lineage>
        <taxon>Eukaryota</taxon>
        <taxon>Metazoa</taxon>
        <taxon>Ecdysozoa</taxon>
        <taxon>Arthropoda</taxon>
        <taxon>Chelicerata</taxon>
        <taxon>Arachnida</taxon>
        <taxon>Araneae</taxon>
        <taxon>Araneomorphae</taxon>
        <taxon>Entelegynae</taxon>
        <taxon>Araneoidea</taxon>
        <taxon>Araneidae</taxon>
        <taxon>Caerostris</taxon>
    </lineage>
</organism>